<sequence length="642" mass="66743">MKNDISPSWTMPSNTHRSLGQAPSEGGRSSAPRIAILSMALACGAATAGSVTYTLDSQFDLGVLQNVNHNAPNNNQLQLNVIGGGFPILWVANAGERTLSKFDTTQQAASPGREVARYYTWFSNEAPTNYAWSGPAPSRTAVDIDGNAYILNRHFDGRSAVLIKILANGFIDRNGNGVVDSSFDANNDGVIQAAEMKGMLDTNNNGVIDCPASAPFTACEIQDERIAWAKRVPDGVAAPLRSGQLGRSLCMGTDGNLWVGLYSDGTYYKVSGVDGHTISGPISVPNVSPYGCLIDKDGTLWSASLGSYMGKVTNTQSNSGPYLASSFYHGAYGSNYGIALGKDAGDGHTLVYLGGTGYSYLRFDSNTNSFSVPAAMFTSSLGVNVDGSGNILVSKSSGGISKFSPTGALIYDRPAQAGTASDSRGIMPDANNDIWQIHLGASKISKFKGETEGAVLGGTALGTLPTGNSPYTYSDASGFASANITVQTGTWNVTQDGGASGTLWGTVGWNAVVPAGASVTVKVRIADTQAALQGQSFFDVSNGTPFNTNGRYIETQVRLTASPQGLTPIVQDVTIASADVANKCDVNGDGSIDSMDINAIMAGRGQTVPPGNAALDIDGNGVINVNDARACTLKCSKPKCAP</sequence>
<dbReference type="EMBL" id="JAJIRN010000011">
    <property type="protein sequence ID" value="MCV2370938.1"/>
    <property type="molecule type" value="Genomic_DNA"/>
</dbReference>
<dbReference type="InterPro" id="IPR036439">
    <property type="entry name" value="Dockerin_dom_sf"/>
</dbReference>
<dbReference type="PROSITE" id="PS00018">
    <property type="entry name" value="EF_HAND_1"/>
    <property type="match status" value="2"/>
</dbReference>
<dbReference type="Gene3D" id="2.130.10.10">
    <property type="entry name" value="YVTN repeat-like/Quinoprotein amine dehydrogenase"/>
    <property type="match status" value="1"/>
</dbReference>
<dbReference type="Gene3D" id="1.10.1330.10">
    <property type="entry name" value="Dockerin domain"/>
    <property type="match status" value="1"/>
</dbReference>
<keyword evidence="3" id="KW-1185">Reference proteome</keyword>
<protein>
    <submittedName>
        <fullName evidence="2">Dockerin type I repeat-containing protein</fullName>
    </submittedName>
</protein>
<dbReference type="InterPro" id="IPR015943">
    <property type="entry name" value="WD40/YVTN_repeat-like_dom_sf"/>
</dbReference>
<dbReference type="SUPFAM" id="SSF63825">
    <property type="entry name" value="YWTD domain"/>
    <property type="match status" value="1"/>
</dbReference>
<dbReference type="Proteomes" id="UP001209701">
    <property type="component" value="Unassembled WGS sequence"/>
</dbReference>
<evidence type="ECO:0000313" key="3">
    <source>
        <dbReference type="Proteomes" id="UP001209701"/>
    </source>
</evidence>
<evidence type="ECO:0000313" key="2">
    <source>
        <dbReference type="EMBL" id="MCV2370938.1"/>
    </source>
</evidence>
<evidence type="ECO:0000256" key="1">
    <source>
        <dbReference type="SAM" id="MobiDB-lite"/>
    </source>
</evidence>
<dbReference type="InterPro" id="IPR018247">
    <property type="entry name" value="EF_Hand_1_Ca_BS"/>
</dbReference>
<feature type="region of interest" description="Disordered" evidence="1">
    <location>
        <begin position="1"/>
        <end position="27"/>
    </location>
</feature>
<dbReference type="RefSeq" id="WP_263573518.1">
    <property type="nucleotide sequence ID" value="NZ_JAJIRN010000011.1"/>
</dbReference>
<organism evidence="2 3">
    <name type="scientific">Roseateles oligotrophus</name>
    <dbReference type="NCBI Taxonomy" id="1769250"/>
    <lineage>
        <taxon>Bacteria</taxon>
        <taxon>Pseudomonadati</taxon>
        <taxon>Pseudomonadota</taxon>
        <taxon>Betaproteobacteria</taxon>
        <taxon>Burkholderiales</taxon>
        <taxon>Sphaerotilaceae</taxon>
        <taxon>Roseateles</taxon>
    </lineage>
</organism>
<dbReference type="SUPFAM" id="SSF63446">
    <property type="entry name" value="Type I dockerin domain"/>
    <property type="match status" value="1"/>
</dbReference>
<gene>
    <name evidence="2" type="ORF">LNV07_22860</name>
</gene>
<comment type="caution">
    <text evidence="2">The sequence shown here is derived from an EMBL/GenBank/DDBJ whole genome shotgun (WGS) entry which is preliminary data.</text>
</comment>
<proteinExistence type="predicted"/>
<dbReference type="SUPFAM" id="SSF63829">
    <property type="entry name" value="Calcium-dependent phosphotriesterase"/>
    <property type="match status" value="1"/>
</dbReference>
<dbReference type="CDD" id="cd14256">
    <property type="entry name" value="Dockerin_I"/>
    <property type="match status" value="1"/>
</dbReference>
<feature type="compositionally biased region" description="Polar residues" evidence="1">
    <location>
        <begin position="1"/>
        <end position="18"/>
    </location>
</feature>
<accession>A0ABT2YLJ8</accession>
<reference evidence="2 3" key="1">
    <citation type="submission" date="2021-11" db="EMBL/GenBank/DDBJ databases">
        <authorList>
            <person name="Liang Q."/>
            <person name="Mou H."/>
            <person name="Liu Z."/>
        </authorList>
    </citation>
    <scope>NUCLEOTIDE SEQUENCE [LARGE SCALE GENOMIC DNA]</scope>
    <source>
        <strain evidence="2 3">CHU3</strain>
    </source>
</reference>
<name>A0ABT2YLJ8_9BURK</name>